<dbReference type="AlphaFoldDB" id="A0A423W7C0"/>
<evidence type="ECO:0000313" key="4">
    <source>
        <dbReference type="EMBL" id="ROV99251.1"/>
    </source>
</evidence>
<proteinExistence type="inferred from homology"/>
<dbReference type="Pfam" id="PF08583">
    <property type="entry name" value="Cmc1"/>
    <property type="match status" value="1"/>
</dbReference>
<gene>
    <name evidence="4" type="ORF">VSDG_04033</name>
</gene>
<feature type="compositionally biased region" description="Polar residues" evidence="3">
    <location>
        <begin position="308"/>
        <end position="322"/>
    </location>
</feature>
<evidence type="ECO:0000256" key="1">
    <source>
        <dbReference type="ARBA" id="ARBA00007347"/>
    </source>
</evidence>
<keyword evidence="2" id="KW-1015">Disulfide bond</keyword>
<accession>A0A423W7C0</accession>
<feature type="compositionally biased region" description="Polar residues" evidence="3">
    <location>
        <begin position="237"/>
        <end position="256"/>
    </location>
</feature>
<feature type="compositionally biased region" description="Low complexity" evidence="3">
    <location>
        <begin position="1"/>
        <end position="25"/>
    </location>
</feature>
<dbReference type="PANTHER" id="PTHR22977">
    <property type="entry name" value="COX ASSEMBLY MITOCHONDRIAL PROTEIN"/>
    <property type="match status" value="1"/>
</dbReference>
<protein>
    <recommendedName>
        <fullName evidence="6">COX assembly mitochondrial protein</fullName>
    </recommendedName>
</protein>
<dbReference type="EMBL" id="LJZO01000011">
    <property type="protein sequence ID" value="ROV99251.1"/>
    <property type="molecule type" value="Genomic_DNA"/>
</dbReference>
<evidence type="ECO:0000256" key="3">
    <source>
        <dbReference type="SAM" id="MobiDB-lite"/>
    </source>
</evidence>
<comment type="caution">
    <text evidence="4">The sequence shown here is derived from an EMBL/GenBank/DDBJ whole genome shotgun (WGS) entry which is preliminary data.</text>
</comment>
<feature type="region of interest" description="Disordered" evidence="3">
    <location>
        <begin position="304"/>
        <end position="337"/>
    </location>
</feature>
<name>A0A423W7C0_CYTCH</name>
<reference evidence="4 5" key="1">
    <citation type="submission" date="2015-09" db="EMBL/GenBank/DDBJ databases">
        <title>Host preference determinants of Valsa canker pathogens revealed by comparative genomics.</title>
        <authorList>
            <person name="Yin Z."/>
            <person name="Huang L."/>
        </authorList>
    </citation>
    <scope>NUCLEOTIDE SEQUENCE [LARGE SCALE GENOMIC DNA]</scope>
    <source>
        <strain evidence="4 5">YSFL</strain>
    </source>
</reference>
<sequence length="337" mass="37155">MATQSSSSSGDGSSSSNTSSSNTTGPAERLPMPSRNPLPLSATQEVQVREIFYERVRDQCRPEIKAFADCALGRTLSVPFACRAPHRVMNACLKAHATPAAEDAAREEWFSLRQERARARMDKERRKAEQQKFLREWWGLEESERDERLRREAEQKLRRGERVGGFASRDRKRFPEEGDSSYPLPPSPYACTTVLPGATSSLSSLAPPRRAGRRPTTSPRTVTDPDPSAMLGYVATKSRQSLSRTSGDGARSQLSGSLVPPMMVPPSKPRGTEKAQRPSAYWRVTVASQGLATRQALTTIVTGPPRSLISNTSPGSRTSLLTTLPPRKTKRFSRKAQ</sequence>
<dbReference type="InterPro" id="IPR013892">
    <property type="entry name" value="Cyt_c_biogenesis_Cmc1-like"/>
</dbReference>
<dbReference type="PANTHER" id="PTHR22977:SF5">
    <property type="entry name" value="COX ASSEMBLY MITOCHONDRIAL PROTEIN HOMOLOG"/>
    <property type="match status" value="1"/>
</dbReference>
<dbReference type="OrthoDB" id="6224010at2759"/>
<feature type="compositionally biased region" description="Basic residues" evidence="3">
    <location>
        <begin position="327"/>
        <end position="337"/>
    </location>
</feature>
<evidence type="ECO:0000313" key="5">
    <source>
        <dbReference type="Proteomes" id="UP000284375"/>
    </source>
</evidence>
<feature type="region of interest" description="Disordered" evidence="3">
    <location>
        <begin position="155"/>
        <end position="278"/>
    </location>
</feature>
<keyword evidence="5" id="KW-1185">Reference proteome</keyword>
<evidence type="ECO:0000256" key="2">
    <source>
        <dbReference type="ARBA" id="ARBA00023157"/>
    </source>
</evidence>
<dbReference type="Proteomes" id="UP000284375">
    <property type="component" value="Unassembled WGS sequence"/>
</dbReference>
<feature type="region of interest" description="Disordered" evidence="3">
    <location>
        <begin position="1"/>
        <end position="41"/>
    </location>
</feature>
<evidence type="ECO:0008006" key="6">
    <source>
        <dbReference type="Google" id="ProtNLM"/>
    </source>
</evidence>
<dbReference type="STRING" id="252740.A0A423W7C0"/>
<comment type="similarity">
    <text evidence="1">Belongs to the CMC family.</text>
</comment>
<dbReference type="GO" id="GO:0005739">
    <property type="term" value="C:mitochondrion"/>
    <property type="evidence" value="ECO:0007669"/>
    <property type="project" value="TreeGrafter"/>
</dbReference>
<organism evidence="4 5">
    <name type="scientific">Cytospora chrysosperma</name>
    <name type="common">Cytospora canker fungus</name>
    <name type="synonym">Sphaeria chrysosperma</name>
    <dbReference type="NCBI Taxonomy" id="252740"/>
    <lineage>
        <taxon>Eukaryota</taxon>
        <taxon>Fungi</taxon>
        <taxon>Dikarya</taxon>
        <taxon>Ascomycota</taxon>
        <taxon>Pezizomycotina</taxon>
        <taxon>Sordariomycetes</taxon>
        <taxon>Sordariomycetidae</taxon>
        <taxon>Diaporthales</taxon>
        <taxon>Cytosporaceae</taxon>
        <taxon>Cytospora</taxon>
    </lineage>
</organism>